<dbReference type="Proteomes" id="UP001500908">
    <property type="component" value="Unassembled WGS sequence"/>
</dbReference>
<dbReference type="Pfam" id="PF01636">
    <property type="entry name" value="APH"/>
    <property type="match status" value="1"/>
</dbReference>
<comment type="similarity">
    <text evidence="2">Belongs to the aminoglycoside phosphotransferase family.</text>
</comment>
<comment type="subunit">
    <text evidence="3">Monomer.</text>
</comment>
<evidence type="ECO:0000256" key="6">
    <source>
        <dbReference type="ARBA" id="ARBA00022600"/>
    </source>
</evidence>
<keyword evidence="11" id="KW-0320">Glycogen biosynthesis</keyword>
<evidence type="ECO:0000256" key="10">
    <source>
        <dbReference type="ARBA" id="ARBA00022840"/>
    </source>
</evidence>
<dbReference type="InterPro" id="IPR011009">
    <property type="entry name" value="Kinase-like_dom_sf"/>
</dbReference>
<dbReference type="Pfam" id="PF18085">
    <property type="entry name" value="Mak_N_cap"/>
    <property type="match status" value="1"/>
</dbReference>
<evidence type="ECO:0000256" key="12">
    <source>
        <dbReference type="ARBA" id="ARBA00023277"/>
    </source>
</evidence>
<evidence type="ECO:0000313" key="17">
    <source>
        <dbReference type="EMBL" id="GAA3758009.1"/>
    </source>
</evidence>
<dbReference type="SUPFAM" id="SSF56112">
    <property type="entry name" value="Protein kinase-like (PK-like)"/>
    <property type="match status" value="1"/>
</dbReference>
<keyword evidence="18" id="KW-1185">Reference proteome</keyword>
<evidence type="ECO:0000256" key="5">
    <source>
        <dbReference type="ARBA" id="ARBA00013882"/>
    </source>
</evidence>
<evidence type="ECO:0000259" key="15">
    <source>
        <dbReference type="Pfam" id="PF01636"/>
    </source>
</evidence>
<keyword evidence="7" id="KW-0808">Transferase</keyword>
<dbReference type="InterPro" id="IPR002575">
    <property type="entry name" value="Aminoglycoside_PTrfase"/>
</dbReference>
<keyword evidence="10" id="KW-0067">ATP-binding</keyword>
<dbReference type="Gene3D" id="3.90.1200.10">
    <property type="match status" value="1"/>
</dbReference>
<dbReference type="RefSeq" id="WP_344974754.1">
    <property type="nucleotide sequence ID" value="NZ_BAABDD010000026.1"/>
</dbReference>
<feature type="domain" description="Maltokinase N-terminal cap" evidence="16">
    <location>
        <begin position="11"/>
        <end position="104"/>
    </location>
</feature>
<evidence type="ECO:0000256" key="2">
    <source>
        <dbReference type="ARBA" id="ARBA00006219"/>
    </source>
</evidence>
<protein>
    <recommendedName>
        <fullName evidence="5">Maltokinase</fullName>
        <ecNumber evidence="4">2.7.1.175</ecNumber>
    </recommendedName>
    <alternativeName>
        <fullName evidence="13">Maltose-1-phosphate synthase</fullName>
    </alternativeName>
</protein>
<evidence type="ECO:0000259" key="16">
    <source>
        <dbReference type="Pfam" id="PF18085"/>
    </source>
</evidence>
<evidence type="ECO:0000256" key="8">
    <source>
        <dbReference type="ARBA" id="ARBA00022741"/>
    </source>
</evidence>
<gene>
    <name evidence="17" type="ORF">GCM10022402_40210</name>
</gene>
<keyword evidence="8" id="KW-0547">Nucleotide-binding</keyword>
<evidence type="ECO:0000256" key="14">
    <source>
        <dbReference type="ARBA" id="ARBA00049067"/>
    </source>
</evidence>
<evidence type="ECO:0000256" key="11">
    <source>
        <dbReference type="ARBA" id="ARBA00023056"/>
    </source>
</evidence>
<dbReference type="InterPro" id="IPR040999">
    <property type="entry name" value="Mak_N_cap"/>
</dbReference>
<comment type="catalytic activity">
    <reaction evidence="14">
        <text>D-maltose + ATP = alpha-maltose 1-phosphate + ADP + H(+)</text>
        <dbReference type="Rhea" id="RHEA:31915"/>
        <dbReference type="ChEBI" id="CHEBI:15378"/>
        <dbReference type="ChEBI" id="CHEBI:17306"/>
        <dbReference type="ChEBI" id="CHEBI:30616"/>
        <dbReference type="ChEBI" id="CHEBI:63576"/>
        <dbReference type="ChEBI" id="CHEBI:456216"/>
        <dbReference type="EC" id="2.7.1.175"/>
    </reaction>
</comment>
<proteinExistence type="inferred from homology"/>
<evidence type="ECO:0000256" key="7">
    <source>
        <dbReference type="ARBA" id="ARBA00022679"/>
    </source>
</evidence>
<comment type="pathway">
    <text evidence="1">Glycan biosynthesis; glycogen biosynthesis.</text>
</comment>
<evidence type="ECO:0000256" key="13">
    <source>
        <dbReference type="ARBA" id="ARBA00031251"/>
    </source>
</evidence>
<evidence type="ECO:0000256" key="1">
    <source>
        <dbReference type="ARBA" id="ARBA00004964"/>
    </source>
</evidence>
<evidence type="ECO:0000256" key="4">
    <source>
        <dbReference type="ARBA" id="ARBA00011962"/>
    </source>
</evidence>
<organism evidence="17 18">
    <name type="scientific">Salinactinospora qingdaonensis</name>
    <dbReference type="NCBI Taxonomy" id="702744"/>
    <lineage>
        <taxon>Bacteria</taxon>
        <taxon>Bacillati</taxon>
        <taxon>Actinomycetota</taxon>
        <taxon>Actinomycetes</taxon>
        <taxon>Streptosporangiales</taxon>
        <taxon>Nocardiopsidaceae</taxon>
        <taxon>Salinactinospora</taxon>
    </lineage>
</organism>
<evidence type="ECO:0000313" key="18">
    <source>
        <dbReference type="Proteomes" id="UP001500908"/>
    </source>
</evidence>
<evidence type="ECO:0000256" key="3">
    <source>
        <dbReference type="ARBA" id="ARBA00011245"/>
    </source>
</evidence>
<keyword evidence="9" id="KW-0418">Kinase</keyword>
<feature type="domain" description="Aminoglycoside phosphotransferase" evidence="15">
    <location>
        <begin position="208"/>
        <end position="386"/>
    </location>
</feature>
<dbReference type="EMBL" id="BAABDD010000026">
    <property type="protein sequence ID" value="GAA3758009.1"/>
    <property type="molecule type" value="Genomic_DNA"/>
</dbReference>
<reference evidence="18" key="1">
    <citation type="journal article" date="2019" name="Int. J. Syst. Evol. Microbiol.">
        <title>The Global Catalogue of Microorganisms (GCM) 10K type strain sequencing project: providing services to taxonomists for standard genome sequencing and annotation.</title>
        <authorList>
            <consortium name="The Broad Institute Genomics Platform"/>
            <consortium name="The Broad Institute Genome Sequencing Center for Infectious Disease"/>
            <person name="Wu L."/>
            <person name="Ma J."/>
        </authorList>
    </citation>
    <scope>NUCLEOTIDE SEQUENCE [LARGE SCALE GENOMIC DNA]</scope>
    <source>
        <strain evidence="18">JCM 17137</strain>
    </source>
</reference>
<sequence>MTQLEELLAGWIPRQRWFAGKGIPIDELTVESQHVLITGLPGLRILVVAVSQEGAADRYQVLLGLRPAGTLGADLAHAEIGTAEVDTAAGAKPQWCALYDAAHDPELTAEILERLAGSTPNGASANAVRFRRLPETTIRTGLRSLVLSGEQSNTSLVYGEDYVLKVFRRLWPGHNPDLELTAALTGSPFVARVHGWLEVDLTDEHTATPVPTTLAMLQEFLRSATDGWVLAGTSVRDLYEMPDTAPGDAGGDFAGESERLGSATASVHRELARALPTDLLGPGAVTELAESMVERLHSAADQVGELKPYTARLRAAFDAFAELEEPLPVQRVHGDYHLGQVVRTDAGWVLLDFEGEPAVPVAQRQRLSSPLRDVAGMLRSFDYAARYQLVEHPRAEELTGTARAWARRSRDAFCAGYAAAGGIDPEKHLTVLRAFEYDKAVYEVLYEARHRPSWLRIPLDSIAALAGGTPSTQ</sequence>
<evidence type="ECO:0000256" key="9">
    <source>
        <dbReference type="ARBA" id="ARBA00022777"/>
    </source>
</evidence>
<keyword evidence="6" id="KW-0321">Glycogen metabolism</keyword>
<comment type="caution">
    <text evidence="17">The sequence shown here is derived from an EMBL/GenBank/DDBJ whole genome shotgun (WGS) entry which is preliminary data.</text>
</comment>
<name>A0ABP7G8P6_9ACTN</name>
<accession>A0ABP7G8P6</accession>
<dbReference type="EC" id="2.7.1.175" evidence="4"/>
<keyword evidence="12" id="KW-0119">Carbohydrate metabolism</keyword>